<dbReference type="Pfam" id="PF13489">
    <property type="entry name" value="Methyltransf_23"/>
    <property type="match status" value="1"/>
</dbReference>
<evidence type="ECO:0008006" key="3">
    <source>
        <dbReference type="Google" id="ProtNLM"/>
    </source>
</evidence>
<dbReference type="CDD" id="cd02440">
    <property type="entry name" value="AdoMet_MTases"/>
    <property type="match status" value="1"/>
</dbReference>
<evidence type="ECO:0000313" key="2">
    <source>
        <dbReference type="EMBL" id="CAE0479459.1"/>
    </source>
</evidence>
<evidence type="ECO:0000256" key="1">
    <source>
        <dbReference type="SAM" id="Phobius"/>
    </source>
</evidence>
<sequence length="340" mass="37755">MNITPRSRKTVKGNSRGKRGLGFLPPSLLLGIAIGVLGCGLLFFSSGFNRWLPSNEVDLEREITVLRGSHANGNDKNFVTKDTSKKLNLSKVGFEGGAWTAETHLSEYGFNVDWGLLEVLESSCREIESSRIPDGENKWEQYTHSNHLHPLNGWWKPPSSKYINCKVLEIGCGVGVYADAFKKEHAKHKRKVIGIEPNPMGGTFNRGSAGPKQLAINLLAADDQAILARKIRNEELDGEGFDLIYSIEVMEHMPLDRHDDAVKFLAAAARKGTKLIFGAATPGQHGVGHIGCRKQSEWVEIMAKHNFIKHNEETGQATGAMQEYNHRVNTVVYYYQGDEV</sequence>
<dbReference type="InterPro" id="IPR029063">
    <property type="entry name" value="SAM-dependent_MTases_sf"/>
</dbReference>
<reference evidence="2" key="1">
    <citation type="submission" date="2021-01" db="EMBL/GenBank/DDBJ databases">
        <authorList>
            <person name="Corre E."/>
            <person name="Pelletier E."/>
            <person name="Niang G."/>
            <person name="Scheremetjew M."/>
            <person name="Finn R."/>
            <person name="Kale V."/>
            <person name="Holt S."/>
            <person name="Cochrane G."/>
            <person name="Meng A."/>
            <person name="Brown T."/>
            <person name="Cohen L."/>
        </authorList>
    </citation>
    <scope>NUCLEOTIDE SEQUENCE</scope>
    <source>
        <strain evidence="2">MM31A-1</strain>
    </source>
</reference>
<proteinExistence type="predicted"/>
<protein>
    <recommendedName>
        <fullName evidence="3">Methyltransferase type 11 domain-containing protein</fullName>
    </recommendedName>
</protein>
<gene>
    <name evidence="2" type="ORF">CDEB00056_LOCUS24313</name>
</gene>
<accession>A0A7S3QK54</accession>
<keyword evidence="1" id="KW-0472">Membrane</keyword>
<keyword evidence="1" id="KW-0812">Transmembrane</keyword>
<dbReference type="EMBL" id="HBIO01031714">
    <property type="protein sequence ID" value="CAE0479459.1"/>
    <property type="molecule type" value="Transcribed_RNA"/>
</dbReference>
<feature type="transmembrane region" description="Helical" evidence="1">
    <location>
        <begin position="21"/>
        <end position="44"/>
    </location>
</feature>
<dbReference type="AlphaFoldDB" id="A0A7S3QK54"/>
<keyword evidence="1" id="KW-1133">Transmembrane helix</keyword>
<organism evidence="2">
    <name type="scientific">Chaetoceros debilis</name>
    <dbReference type="NCBI Taxonomy" id="122233"/>
    <lineage>
        <taxon>Eukaryota</taxon>
        <taxon>Sar</taxon>
        <taxon>Stramenopiles</taxon>
        <taxon>Ochrophyta</taxon>
        <taxon>Bacillariophyta</taxon>
        <taxon>Coscinodiscophyceae</taxon>
        <taxon>Chaetocerotophycidae</taxon>
        <taxon>Chaetocerotales</taxon>
        <taxon>Chaetocerotaceae</taxon>
        <taxon>Chaetoceros</taxon>
    </lineage>
</organism>
<name>A0A7S3QK54_9STRA</name>
<dbReference type="Gene3D" id="3.40.50.150">
    <property type="entry name" value="Vaccinia Virus protein VP39"/>
    <property type="match status" value="1"/>
</dbReference>
<dbReference type="SUPFAM" id="SSF53335">
    <property type="entry name" value="S-adenosyl-L-methionine-dependent methyltransferases"/>
    <property type="match status" value="1"/>
</dbReference>